<evidence type="ECO:0000259" key="1">
    <source>
        <dbReference type="Pfam" id="PF13302"/>
    </source>
</evidence>
<gene>
    <name evidence="2" type="ORF">DR864_26100</name>
</gene>
<dbReference type="PANTHER" id="PTHR43792">
    <property type="entry name" value="GNAT FAMILY, PUTATIVE (AFU_ORTHOLOGUE AFUA_3G00765)-RELATED-RELATED"/>
    <property type="match status" value="1"/>
</dbReference>
<dbReference type="InterPro" id="IPR016181">
    <property type="entry name" value="Acyl_CoA_acyltransferase"/>
</dbReference>
<dbReference type="OrthoDB" id="9811523at2"/>
<dbReference type="InterPro" id="IPR051531">
    <property type="entry name" value="N-acetyltransferase"/>
</dbReference>
<dbReference type="EMBL" id="CP030850">
    <property type="protein sequence ID" value="AXE21742.1"/>
    <property type="molecule type" value="Genomic_DNA"/>
</dbReference>
<name>A0A344TSX1_9BACT</name>
<reference evidence="2 3" key="1">
    <citation type="submission" date="2018-07" db="EMBL/GenBank/DDBJ databases">
        <title>Genome sequencing of Runella.</title>
        <authorList>
            <person name="Baek M.-G."/>
            <person name="Yi H."/>
        </authorList>
    </citation>
    <scope>NUCLEOTIDE SEQUENCE [LARGE SCALE GENOMIC DNA]</scope>
    <source>
        <strain evidence="2 3">HYN0085</strain>
    </source>
</reference>
<feature type="domain" description="N-acetyltransferase" evidence="1">
    <location>
        <begin position="45"/>
        <end position="125"/>
    </location>
</feature>
<evidence type="ECO:0000313" key="3">
    <source>
        <dbReference type="Proteomes" id="UP000251993"/>
    </source>
</evidence>
<dbReference type="GO" id="GO:0016747">
    <property type="term" value="F:acyltransferase activity, transferring groups other than amino-acyl groups"/>
    <property type="evidence" value="ECO:0007669"/>
    <property type="project" value="InterPro"/>
</dbReference>
<dbReference type="PANTHER" id="PTHR43792:SF13">
    <property type="entry name" value="ACETYLTRANSFERASE"/>
    <property type="match status" value="1"/>
</dbReference>
<proteinExistence type="predicted"/>
<keyword evidence="2" id="KW-0808">Transferase</keyword>
<dbReference type="InterPro" id="IPR000182">
    <property type="entry name" value="GNAT_dom"/>
</dbReference>
<dbReference type="Proteomes" id="UP000251993">
    <property type="component" value="Chromosome"/>
</dbReference>
<dbReference type="Gene3D" id="3.40.630.30">
    <property type="match status" value="1"/>
</dbReference>
<dbReference type="SUPFAM" id="SSF55729">
    <property type="entry name" value="Acyl-CoA N-acyltransferases (Nat)"/>
    <property type="match status" value="1"/>
</dbReference>
<protein>
    <submittedName>
        <fullName evidence="2">N-acetyltransferase</fullName>
    </submittedName>
</protein>
<sequence>MELLPIKKTKEENQDFSDHPDCGETIEFTIDFFNRIGYTPPWIGYYAQQDGKLVGSCAFKGAPKNGKVEIAYGTFLSYQKQGFASEMCRQLVLISLQTNPSVIVTARTLPEENFSTKVLRKNGFRCLGTVWDEEDGEVWEWEYQVV</sequence>
<keyword evidence="3" id="KW-1185">Reference proteome</keyword>
<evidence type="ECO:0000313" key="2">
    <source>
        <dbReference type="EMBL" id="AXE21742.1"/>
    </source>
</evidence>
<dbReference type="AlphaFoldDB" id="A0A344TSX1"/>
<accession>A0A344TSX1</accession>
<organism evidence="2 3">
    <name type="scientific">Runella rosea</name>
    <dbReference type="NCBI Taxonomy" id="2259595"/>
    <lineage>
        <taxon>Bacteria</taxon>
        <taxon>Pseudomonadati</taxon>
        <taxon>Bacteroidota</taxon>
        <taxon>Cytophagia</taxon>
        <taxon>Cytophagales</taxon>
        <taxon>Spirosomataceae</taxon>
        <taxon>Runella</taxon>
    </lineage>
</organism>
<dbReference type="KEGG" id="run:DR864_26100"/>
<dbReference type="Pfam" id="PF13302">
    <property type="entry name" value="Acetyltransf_3"/>
    <property type="match status" value="1"/>
</dbReference>